<sequence>METVPGYRSTERKPGKGRPRAITATEDQKLLSIIARRNRGSTTSQLSRTVCTQESVYQGCDCFQKDFMRQGCLQEDLLLAGPLTYEQRPA</sequence>
<evidence type="ECO:0000256" key="1">
    <source>
        <dbReference type="SAM" id="MobiDB-lite"/>
    </source>
</evidence>
<feature type="region of interest" description="Disordered" evidence="1">
    <location>
        <begin position="1"/>
        <end position="23"/>
    </location>
</feature>
<evidence type="ECO:0000313" key="2">
    <source>
        <dbReference type="EMBL" id="GBN89255.1"/>
    </source>
</evidence>
<keyword evidence="3" id="KW-1185">Reference proteome</keyword>
<gene>
    <name evidence="2" type="ORF">AVEN_212821_1</name>
</gene>
<dbReference type="OrthoDB" id="2286369at2759"/>
<reference evidence="2 3" key="1">
    <citation type="journal article" date="2019" name="Sci. Rep.">
        <title>Orb-weaving spider Araneus ventricosus genome elucidates the spidroin gene catalogue.</title>
        <authorList>
            <person name="Kono N."/>
            <person name="Nakamura H."/>
            <person name="Ohtoshi R."/>
            <person name="Moran D.A.P."/>
            <person name="Shinohara A."/>
            <person name="Yoshida Y."/>
            <person name="Fujiwara M."/>
            <person name="Mori M."/>
            <person name="Tomita M."/>
            <person name="Arakawa K."/>
        </authorList>
    </citation>
    <scope>NUCLEOTIDE SEQUENCE [LARGE SCALE GENOMIC DNA]</scope>
</reference>
<evidence type="ECO:0000313" key="3">
    <source>
        <dbReference type="Proteomes" id="UP000499080"/>
    </source>
</evidence>
<protein>
    <submittedName>
        <fullName evidence="2">Uncharacterized protein</fullName>
    </submittedName>
</protein>
<dbReference type="EMBL" id="BGPR01022697">
    <property type="protein sequence ID" value="GBN89255.1"/>
    <property type="molecule type" value="Genomic_DNA"/>
</dbReference>
<organism evidence="2 3">
    <name type="scientific">Araneus ventricosus</name>
    <name type="common">Orbweaver spider</name>
    <name type="synonym">Epeira ventricosa</name>
    <dbReference type="NCBI Taxonomy" id="182803"/>
    <lineage>
        <taxon>Eukaryota</taxon>
        <taxon>Metazoa</taxon>
        <taxon>Ecdysozoa</taxon>
        <taxon>Arthropoda</taxon>
        <taxon>Chelicerata</taxon>
        <taxon>Arachnida</taxon>
        <taxon>Araneae</taxon>
        <taxon>Araneomorphae</taxon>
        <taxon>Entelegynae</taxon>
        <taxon>Araneoidea</taxon>
        <taxon>Araneidae</taxon>
        <taxon>Araneus</taxon>
    </lineage>
</organism>
<comment type="caution">
    <text evidence="2">The sequence shown here is derived from an EMBL/GenBank/DDBJ whole genome shotgun (WGS) entry which is preliminary data.</text>
</comment>
<proteinExistence type="predicted"/>
<dbReference type="AlphaFoldDB" id="A0A4Y2SQJ6"/>
<dbReference type="Proteomes" id="UP000499080">
    <property type="component" value="Unassembled WGS sequence"/>
</dbReference>
<accession>A0A4Y2SQJ6</accession>
<name>A0A4Y2SQJ6_ARAVE</name>